<evidence type="ECO:0000313" key="3">
    <source>
        <dbReference type="EMBL" id="CAG9934184.1"/>
    </source>
</evidence>
<organism evidence="3 4">
    <name type="scientific">Candidatus Nitrotoga arctica</name>
    <dbReference type="NCBI Taxonomy" id="453162"/>
    <lineage>
        <taxon>Bacteria</taxon>
        <taxon>Pseudomonadati</taxon>
        <taxon>Pseudomonadota</taxon>
        <taxon>Betaproteobacteria</taxon>
        <taxon>Nitrosomonadales</taxon>
        <taxon>Gallionellaceae</taxon>
        <taxon>Candidatus Nitrotoga</taxon>
    </lineage>
</organism>
<feature type="region of interest" description="Disordered" evidence="1">
    <location>
        <begin position="1"/>
        <end position="23"/>
    </location>
</feature>
<proteinExistence type="predicted"/>
<gene>
    <name evidence="3" type="ORF">NTG6680_2935</name>
</gene>
<reference evidence="3 4" key="1">
    <citation type="submission" date="2021-10" db="EMBL/GenBank/DDBJ databases">
        <authorList>
            <person name="Koch H."/>
        </authorList>
    </citation>
    <scope>NUCLEOTIDE SEQUENCE [LARGE SCALE GENOMIC DNA]</scope>
    <source>
        <strain evidence="3">6680</strain>
    </source>
</reference>
<feature type="transmembrane region" description="Helical" evidence="2">
    <location>
        <begin position="61"/>
        <end position="80"/>
    </location>
</feature>
<evidence type="ECO:0000256" key="1">
    <source>
        <dbReference type="SAM" id="MobiDB-lite"/>
    </source>
</evidence>
<keyword evidence="4" id="KW-1185">Reference proteome</keyword>
<sequence>MVKLESEVSNEARHTESDLQQGVSIARGQASSVAKPIFIRMQAAPKSSALTLKRLPMKNAYCPKLFVVLVSLCMGLGTMLV</sequence>
<name>A0ABN8AQW9_9PROT</name>
<protein>
    <submittedName>
        <fullName evidence="3">Uncharacterized protein</fullName>
    </submittedName>
</protein>
<feature type="compositionally biased region" description="Basic and acidic residues" evidence="1">
    <location>
        <begin position="1"/>
        <end position="17"/>
    </location>
</feature>
<dbReference type="EMBL" id="OU912926">
    <property type="protein sequence ID" value="CAG9934184.1"/>
    <property type="molecule type" value="Genomic_DNA"/>
</dbReference>
<keyword evidence="2" id="KW-0472">Membrane</keyword>
<evidence type="ECO:0000256" key="2">
    <source>
        <dbReference type="SAM" id="Phobius"/>
    </source>
</evidence>
<evidence type="ECO:0000313" key="4">
    <source>
        <dbReference type="Proteomes" id="UP000839052"/>
    </source>
</evidence>
<accession>A0ABN8AQW9</accession>
<dbReference type="Proteomes" id="UP000839052">
    <property type="component" value="Chromosome"/>
</dbReference>
<keyword evidence="2" id="KW-1133">Transmembrane helix</keyword>
<keyword evidence="2" id="KW-0812">Transmembrane</keyword>